<protein>
    <submittedName>
        <fullName evidence="2">Syntaxin N-terminal domain-containing protein</fullName>
    </submittedName>
</protein>
<accession>A0A914Z9S8</accession>
<dbReference type="Proteomes" id="UP000887577">
    <property type="component" value="Unplaced"/>
</dbReference>
<name>A0A914Z9S8_9BILA</name>
<evidence type="ECO:0000313" key="2">
    <source>
        <dbReference type="WBParaSite" id="PSU_v2.g8555.t1"/>
    </source>
</evidence>
<dbReference type="WBParaSite" id="PSU_v2.g8555.t1">
    <property type="protein sequence ID" value="PSU_v2.g8555.t1"/>
    <property type="gene ID" value="PSU_v2.g8555"/>
</dbReference>
<reference evidence="2" key="1">
    <citation type="submission" date="2022-11" db="UniProtKB">
        <authorList>
            <consortium name="WormBaseParasite"/>
        </authorList>
    </citation>
    <scope>IDENTIFICATION</scope>
</reference>
<keyword evidence="1" id="KW-1185">Reference proteome</keyword>
<sequence>MQEIDKDVRATIKNMKKKFRTLVPAKKGPLSHEDFSQMATMIDAFRGELQGLSQVLNNALSITTKQETEVQSEPKVIRTSNSFCDSGNESSCSEKSFNVSSSPSASFYSPTLLNEDFTAHIARLAASRVSRRIKGEELRLSLEKSQAIQEEIKKRFAETKARRDSLGQ</sequence>
<proteinExistence type="predicted"/>
<dbReference type="AlphaFoldDB" id="A0A914Z9S8"/>
<organism evidence="1 2">
    <name type="scientific">Panagrolaimus superbus</name>
    <dbReference type="NCBI Taxonomy" id="310955"/>
    <lineage>
        <taxon>Eukaryota</taxon>
        <taxon>Metazoa</taxon>
        <taxon>Ecdysozoa</taxon>
        <taxon>Nematoda</taxon>
        <taxon>Chromadorea</taxon>
        <taxon>Rhabditida</taxon>
        <taxon>Tylenchina</taxon>
        <taxon>Panagrolaimomorpha</taxon>
        <taxon>Panagrolaimoidea</taxon>
        <taxon>Panagrolaimidae</taxon>
        <taxon>Panagrolaimus</taxon>
    </lineage>
</organism>
<evidence type="ECO:0000313" key="1">
    <source>
        <dbReference type="Proteomes" id="UP000887577"/>
    </source>
</evidence>